<dbReference type="Pfam" id="PF16188">
    <property type="entry name" value="Peptidase_M24_C"/>
    <property type="match status" value="1"/>
</dbReference>
<keyword evidence="10" id="KW-1185">Reference proteome</keyword>
<keyword evidence="8" id="KW-0645">Protease</keyword>
<dbReference type="SUPFAM" id="SSF53092">
    <property type="entry name" value="Creatinase/prolidase N-terminal domain"/>
    <property type="match status" value="1"/>
</dbReference>
<dbReference type="Pfam" id="PF16189">
    <property type="entry name" value="Creatinase_N_2"/>
    <property type="match status" value="1"/>
</dbReference>
<dbReference type="InterPro" id="IPR000587">
    <property type="entry name" value="Creatinase_N"/>
</dbReference>
<evidence type="ECO:0000256" key="1">
    <source>
        <dbReference type="ARBA" id="ARBA00008766"/>
    </source>
</evidence>
<evidence type="ECO:0000256" key="2">
    <source>
        <dbReference type="ARBA" id="ARBA00022723"/>
    </source>
</evidence>
<dbReference type="Proteomes" id="UP000293902">
    <property type="component" value="Chromosome"/>
</dbReference>
<keyword evidence="8" id="KW-0031">Aminopeptidase</keyword>
<dbReference type="Pfam" id="PF00557">
    <property type="entry name" value="Peptidase_M24"/>
    <property type="match status" value="1"/>
</dbReference>
<dbReference type="EMBL" id="QLNI01000038">
    <property type="protein sequence ID" value="RAM00782.1"/>
    <property type="molecule type" value="Genomic_DNA"/>
</dbReference>
<dbReference type="InterPro" id="IPR029149">
    <property type="entry name" value="Creatin/AminoP/Spt16_N"/>
</dbReference>
<dbReference type="InterPro" id="IPR033740">
    <property type="entry name" value="Pept_M24B"/>
</dbReference>
<dbReference type="PANTHER" id="PTHR43763:SF6">
    <property type="entry name" value="XAA-PRO AMINOPEPTIDASE 1"/>
    <property type="match status" value="1"/>
</dbReference>
<gene>
    <name evidence="8" type="ORF">DO021_17125</name>
    <name evidence="7" type="ORF">EYB58_21810</name>
</gene>
<feature type="domain" description="Creatinase N-terminal" evidence="5">
    <location>
        <begin position="10"/>
        <end position="130"/>
    </location>
</feature>
<dbReference type="InterPro" id="IPR050422">
    <property type="entry name" value="X-Pro_aminopeptidase_P"/>
</dbReference>
<dbReference type="Pfam" id="PF01321">
    <property type="entry name" value="Creatinase_N"/>
    <property type="match status" value="1"/>
</dbReference>
<dbReference type="GO" id="GO:0005737">
    <property type="term" value="C:cytoplasm"/>
    <property type="evidence" value="ECO:0007669"/>
    <property type="project" value="UniProtKB-ARBA"/>
</dbReference>
<reference evidence="7 10" key="2">
    <citation type="submission" date="2019-02" db="EMBL/GenBank/DDBJ databases">
        <title>Complete genome sequence of Desulfobacter hydrogenophilus AcRS1.</title>
        <authorList>
            <person name="Marietou A."/>
            <person name="Lund M.B."/>
            <person name="Marshall I.P.G."/>
            <person name="Schreiber L."/>
            <person name="Jorgensen B."/>
        </authorList>
    </citation>
    <scope>NUCLEOTIDE SEQUENCE [LARGE SCALE GENOMIC DNA]</scope>
    <source>
        <strain evidence="7 10">AcRS1</strain>
    </source>
</reference>
<organism evidence="8 9">
    <name type="scientific">Desulfobacter hydrogenophilus</name>
    <dbReference type="NCBI Taxonomy" id="2291"/>
    <lineage>
        <taxon>Bacteria</taxon>
        <taxon>Pseudomonadati</taxon>
        <taxon>Thermodesulfobacteriota</taxon>
        <taxon>Desulfobacteria</taxon>
        <taxon>Desulfobacterales</taxon>
        <taxon>Desulfobacteraceae</taxon>
        <taxon>Desulfobacter</taxon>
    </lineage>
</organism>
<keyword evidence="2" id="KW-0479">Metal-binding</keyword>
<evidence type="ECO:0000259" key="6">
    <source>
        <dbReference type="Pfam" id="PF16188"/>
    </source>
</evidence>
<feature type="domain" description="Peptidase M24 C-terminal" evidence="6">
    <location>
        <begin position="528"/>
        <end position="588"/>
    </location>
</feature>
<evidence type="ECO:0000313" key="8">
    <source>
        <dbReference type="EMBL" id="RAM00782.1"/>
    </source>
</evidence>
<dbReference type="AlphaFoldDB" id="A0A328FBH0"/>
<keyword evidence="3" id="KW-0378">Hydrolase</keyword>
<dbReference type="InterPro" id="IPR032416">
    <property type="entry name" value="Peptidase_M24_C"/>
</dbReference>
<dbReference type="GO" id="GO:0070006">
    <property type="term" value="F:metalloaminopeptidase activity"/>
    <property type="evidence" value="ECO:0007669"/>
    <property type="project" value="InterPro"/>
</dbReference>
<dbReference type="Gene3D" id="3.90.230.10">
    <property type="entry name" value="Creatinase/methionine aminopeptidase superfamily"/>
    <property type="match status" value="1"/>
</dbReference>
<dbReference type="InterPro" id="IPR000994">
    <property type="entry name" value="Pept_M24"/>
</dbReference>
<evidence type="ECO:0000313" key="9">
    <source>
        <dbReference type="Proteomes" id="UP000248798"/>
    </source>
</evidence>
<name>A0A328FBH0_9BACT</name>
<dbReference type="CDD" id="cd01085">
    <property type="entry name" value="APP"/>
    <property type="match status" value="1"/>
</dbReference>
<dbReference type="RefSeq" id="WP_111958897.1">
    <property type="nucleotide sequence ID" value="NZ_CP036313.1"/>
</dbReference>
<proteinExistence type="inferred from homology"/>
<dbReference type="FunFam" id="3.90.230.10:FF:000009">
    <property type="entry name" value="xaa-Pro aminopeptidase 2"/>
    <property type="match status" value="1"/>
</dbReference>
<sequence length="588" mass="66417">MNTQDKLCLLRRKMDEAGVSAVIILNADPHQSEYLAEHWQSLKWLTGFSGSAGTAVVTKTQAGMWTDFRYWIQAAAQLDSFELFRQGDTDVPAFDQWLTHTLSTNDRIALDGKMVSAAQADRLKKEFSQKGIVLDTTMDLVSDLWQDQPPMPRSPAFELDVVYAGEARKEKFARIRKKMADYNADYHVLAALDDIAWTFNLRGEDIHSNPVNLAFALITMDKISLFIDPAKVSPALGAALKTDGVALFGYNAFYETIQNLNKKYRVLLDPERISDFIYQAIDKRLDIIKHSNPSVMFKCLKNKVEISHIRETAVKDGRAVVNFLHWLNTSNTPKTEISAAEQLLNFRKEQDAFIHPSFDSIMAFKEHSAICHYSADADTDRPLSPDAMFLTDSGGNYLTGTTDITRTVHLGSPTTHEIRDYTLVLKAHIAVATARFPTTARGYQIDAMARRNLWQQGLDFGHGTGHGVGFFLCVHEGPARLSALPVDIALGPGMLLTNEPGLYREGQYGIRLENMILVIEDKETQFGKFLKFENITFCHFERSLMDKNMLSFAEINWINDYHQMVYERLAPGLDAPVRQWLGYKTKPL</sequence>
<dbReference type="PANTHER" id="PTHR43763">
    <property type="entry name" value="XAA-PRO AMINOPEPTIDASE 1"/>
    <property type="match status" value="1"/>
</dbReference>
<evidence type="ECO:0000313" key="7">
    <source>
        <dbReference type="EMBL" id="QBH15312.1"/>
    </source>
</evidence>
<evidence type="ECO:0000256" key="3">
    <source>
        <dbReference type="ARBA" id="ARBA00022801"/>
    </source>
</evidence>
<dbReference type="EMBL" id="CP036313">
    <property type="protein sequence ID" value="QBH15312.1"/>
    <property type="molecule type" value="Genomic_DNA"/>
</dbReference>
<dbReference type="GO" id="GO:0046872">
    <property type="term" value="F:metal ion binding"/>
    <property type="evidence" value="ECO:0007669"/>
    <property type="project" value="UniProtKB-KW"/>
</dbReference>
<reference evidence="8 9" key="1">
    <citation type="submission" date="2018-06" db="EMBL/GenBank/DDBJ databases">
        <title>Complete Genome Sequence of Desulfobacter hydrogenophilus (DSM3380).</title>
        <authorList>
            <person name="Marietou A."/>
            <person name="Schreiber L."/>
            <person name="Marshall I."/>
            <person name="Jorgensen B."/>
        </authorList>
    </citation>
    <scope>NUCLEOTIDE SEQUENCE [LARGE SCALE GENOMIC DNA]</scope>
    <source>
        <strain evidence="8 9">DSM 3380</strain>
    </source>
</reference>
<comment type="similarity">
    <text evidence="1">Belongs to the peptidase M24B family.</text>
</comment>
<protein>
    <submittedName>
        <fullName evidence="8">Aminopeptidase P family protein</fullName>
    </submittedName>
</protein>
<dbReference type="InterPro" id="IPR036005">
    <property type="entry name" value="Creatinase/aminopeptidase-like"/>
</dbReference>
<evidence type="ECO:0000259" key="4">
    <source>
        <dbReference type="Pfam" id="PF00557"/>
    </source>
</evidence>
<dbReference type="Gene3D" id="3.40.350.10">
    <property type="entry name" value="Creatinase/prolidase N-terminal domain"/>
    <property type="match status" value="2"/>
</dbReference>
<dbReference type="Proteomes" id="UP000248798">
    <property type="component" value="Unassembled WGS sequence"/>
</dbReference>
<accession>A0A328FBH0</accession>
<dbReference type="SUPFAM" id="SSF55920">
    <property type="entry name" value="Creatinase/aminopeptidase"/>
    <property type="match status" value="1"/>
</dbReference>
<evidence type="ECO:0000313" key="10">
    <source>
        <dbReference type="Proteomes" id="UP000293902"/>
    </source>
</evidence>
<dbReference type="OrthoDB" id="9806388at2"/>
<feature type="domain" description="Peptidase M24" evidence="4">
    <location>
        <begin position="308"/>
        <end position="519"/>
    </location>
</feature>
<evidence type="ECO:0000259" key="5">
    <source>
        <dbReference type="Pfam" id="PF01321"/>
    </source>
</evidence>